<protein>
    <submittedName>
        <fullName evidence="2">Uncharacterized protein</fullName>
    </submittedName>
</protein>
<dbReference type="AlphaFoldDB" id="A0A8T2IM43"/>
<evidence type="ECO:0000313" key="3">
    <source>
        <dbReference type="Proteomes" id="UP000812440"/>
    </source>
</evidence>
<feature type="region of interest" description="Disordered" evidence="1">
    <location>
        <begin position="52"/>
        <end position="81"/>
    </location>
</feature>
<sequence length="162" mass="17798">MLVFAFKSAYPNSSSGWLNHYEDEATSHQTNLQYLNQAVLAHSEYLCESPKRPLAPIGHKRKRTEQELGHTEDKSLPTSPYGPCLIPVLPKTKQGPGVFGKVSDGAGLVESNTEEKSSSLQSGQITPPAEPSRTITSDQVLDCFVNPQVVRLVSRLLLQKQP</sequence>
<organism evidence="2 3">
    <name type="scientific">Hymenochirus boettgeri</name>
    <name type="common">Congo dwarf clawed frog</name>
    <dbReference type="NCBI Taxonomy" id="247094"/>
    <lineage>
        <taxon>Eukaryota</taxon>
        <taxon>Metazoa</taxon>
        <taxon>Chordata</taxon>
        <taxon>Craniata</taxon>
        <taxon>Vertebrata</taxon>
        <taxon>Euteleostomi</taxon>
        <taxon>Amphibia</taxon>
        <taxon>Batrachia</taxon>
        <taxon>Anura</taxon>
        <taxon>Pipoidea</taxon>
        <taxon>Pipidae</taxon>
        <taxon>Pipinae</taxon>
        <taxon>Hymenochirus</taxon>
    </lineage>
</organism>
<evidence type="ECO:0000256" key="1">
    <source>
        <dbReference type="SAM" id="MobiDB-lite"/>
    </source>
</evidence>
<evidence type="ECO:0000313" key="2">
    <source>
        <dbReference type="EMBL" id="KAG8432144.1"/>
    </source>
</evidence>
<feature type="region of interest" description="Disordered" evidence="1">
    <location>
        <begin position="110"/>
        <end position="133"/>
    </location>
</feature>
<gene>
    <name evidence="2" type="ORF">GDO86_016686</name>
</gene>
<accession>A0A8T2IM43</accession>
<dbReference type="Proteomes" id="UP000812440">
    <property type="component" value="Chromosome 9"/>
</dbReference>
<name>A0A8T2IM43_9PIPI</name>
<comment type="caution">
    <text evidence="2">The sequence shown here is derived from an EMBL/GenBank/DDBJ whole genome shotgun (WGS) entry which is preliminary data.</text>
</comment>
<dbReference type="EMBL" id="JAACNH010000009">
    <property type="protein sequence ID" value="KAG8432144.1"/>
    <property type="molecule type" value="Genomic_DNA"/>
</dbReference>
<keyword evidence="3" id="KW-1185">Reference proteome</keyword>
<dbReference type="OrthoDB" id="47172at2759"/>
<reference evidence="2" key="1">
    <citation type="thesis" date="2020" institute="ProQuest LLC" country="789 East Eisenhower Parkway, Ann Arbor, MI, USA">
        <title>Comparative Genomics and Chromosome Evolution.</title>
        <authorList>
            <person name="Mudd A.B."/>
        </authorList>
    </citation>
    <scope>NUCLEOTIDE SEQUENCE</scope>
    <source>
        <strain evidence="2">Female2</strain>
        <tissue evidence="2">Blood</tissue>
    </source>
</reference>
<proteinExistence type="predicted"/>
<feature type="compositionally biased region" description="Basic and acidic residues" evidence="1">
    <location>
        <begin position="64"/>
        <end position="75"/>
    </location>
</feature>